<dbReference type="RefSeq" id="WP_092223637.1">
    <property type="nucleotide sequence ID" value="NZ_FNJI01000018.1"/>
</dbReference>
<keyword evidence="4 8" id="KW-0812">Transmembrane</keyword>
<feature type="transmembrane region" description="Helical" evidence="8">
    <location>
        <begin position="99"/>
        <end position="122"/>
    </location>
</feature>
<comment type="similarity">
    <text evidence="2">Belongs to the SLC12A transporter family.</text>
</comment>
<feature type="coiled-coil region" evidence="7">
    <location>
        <begin position="756"/>
        <end position="827"/>
    </location>
</feature>
<proteinExistence type="inferred from homology"/>
<keyword evidence="3" id="KW-0813">Transport</keyword>
<evidence type="ECO:0000256" key="3">
    <source>
        <dbReference type="ARBA" id="ARBA00022448"/>
    </source>
</evidence>
<evidence type="ECO:0000256" key="4">
    <source>
        <dbReference type="ARBA" id="ARBA00022692"/>
    </source>
</evidence>
<dbReference type="GO" id="GO:0055075">
    <property type="term" value="P:potassium ion homeostasis"/>
    <property type="evidence" value="ECO:0007669"/>
    <property type="project" value="TreeGrafter"/>
</dbReference>
<name>A0A1H0SF87_9BACT</name>
<feature type="transmembrane region" description="Helical" evidence="8">
    <location>
        <begin position="57"/>
        <end position="79"/>
    </location>
</feature>
<feature type="transmembrane region" description="Helical" evidence="8">
    <location>
        <begin position="163"/>
        <end position="183"/>
    </location>
</feature>
<evidence type="ECO:0000256" key="5">
    <source>
        <dbReference type="ARBA" id="ARBA00022989"/>
    </source>
</evidence>
<evidence type="ECO:0000256" key="6">
    <source>
        <dbReference type="ARBA" id="ARBA00023136"/>
    </source>
</evidence>
<protein>
    <submittedName>
        <fullName evidence="10">Transporter, cation-chloride cotransporter (CCC) family</fullName>
    </submittedName>
</protein>
<evidence type="ECO:0000259" key="9">
    <source>
        <dbReference type="Pfam" id="PF00324"/>
    </source>
</evidence>
<dbReference type="GO" id="GO:0016020">
    <property type="term" value="C:membrane"/>
    <property type="evidence" value="ECO:0007669"/>
    <property type="project" value="UniProtKB-SubCell"/>
</dbReference>
<reference evidence="10 11" key="1">
    <citation type="submission" date="2016-10" db="EMBL/GenBank/DDBJ databases">
        <authorList>
            <person name="de Groot N.N."/>
        </authorList>
    </citation>
    <scope>NUCLEOTIDE SEQUENCE [LARGE SCALE GENOMIC DNA]</scope>
    <source>
        <strain evidence="10 11">DSM 12130</strain>
    </source>
</reference>
<feature type="transmembrane region" description="Helical" evidence="8">
    <location>
        <begin position="353"/>
        <end position="373"/>
    </location>
</feature>
<keyword evidence="7" id="KW-0175">Coiled coil</keyword>
<evidence type="ECO:0000256" key="8">
    <source>
        <dbReference type="SAM" id="Phobius"/>
    </source>
</evidence>
<keyword evidence="5 8" id="KW-1133">Transmembrane helix</keyword>
<evidence type="ECO:0000256" key="1">
    <source>
        <dbReference type="ARBA" id="ARBA00004141"/>
    </source>
</evidence>
<dbReference type="InterPro" id="IPR004841">
    <property type="entry name" value="AA-permease/SLC12A_dom"/>
</dbReference>
<dbReference type="OrthoDB" id="3181223at2"/>
<keyword evidence="11" id="KW-1185">Reference proteome</keyword>
<keyword evidence="6 8" id="KW-0472">Membrane</keyword>
<feature type="transmembrane region" description="Helical" evidence="8">
    <location>
        <begin position="235"/>
        <end position="258"/>
    </location>
</feature>
<gene>
    <name evidence="10" type="ORF">SAMN05660330_02672</name>
</gene>
<evidence type="ECO:0000256" key="2">
    <source>
        <dbReference type="ARBA" id="ARBA00010593"/>
    </source>
</evidence>
<dbReference type="EMBL" id="FNJI01000018">
    <property type="protein sequence ID" value="SDP40370.1"/>
    <property type="molecule type" value="Genomic_DNA"/>
</dbReference>
<dbReference type="STRING" id="91360.SAMN05660330_02672"/>
<dbReference type="AlphaFoldDB" id="A0A1H0SF87"/>
<evidence type="ECO:0000256" key="7">
    <source>
        <dbReference type="SAM" id="Coils"/>
    </source>
</evidence>
<feature type="transmembrane region" description="Helical" evidence="8">
    <location>
        <begin position="394"/>
        <end position="427"/>
    </location>
</feature>
<dbReference type="FunFam" id="1.20.1740.10:FF:000013">
    <property type="entry name" value="Solute carrier family 12 member"/>
    <property type="match status" value="1"/>
</dbReference>
<organism evidence="10 11">
    <name type="scientific">Desulforhopalus singaporensis</name>
    <dbReference type="NCBI Taxonomy" id="91360"/>
    <lineage>
        <taxon>Bacteria</taxon>
        <taxon>Pseudomonadati</taxon>
        <taxon>Thermodesulfobacteriota</taxon>
        <taxon>Desulfobulbia</taxon>
        <taxon>Desulfobulbales</taxon>
        <taxon>Desulfocapsaceae</taxon>
        <taxon>Desulforhopalus</taxon>
    </lineage>
</organism>
<dbReference type="GO" id="GO:0006884">
    <property type="term" value="P:cell volume homeostasis"/>
    <property type="evidence" value="ECO:0007669"/>
    <property type="project" value="TreeGrafter"/>
</dbReference>
<dbReference type="InterPro" id="IPR004842">
    <property type="entry name" value="SLC12A_fam"/>
</dbReference>
<feature type="transmembrane region" description="Helical" evidence="8">
    <location>
        <begin position="28"/>
        <end position="45"/>
    </location>
</feature>
<evidence type="ECO:0000313" key="11">
    <source>
        <dbReference type="Proteomes" id="UP000199073"/>
    </source>
</evidence>
<feature type="domain" description="Amino acid permease/ SLC12A" evidence="9">
    <location>
        <begin position="28"/>
        <end position="472"/>
    </location>
</feature>
<sequence length="854" mass="94223">MSSSDKRARTPADDRAEVTGRLSTFGGVYTPSILTILGIILFLRLGYVTGSCGVGKALLLLAIANVITIITSQSLAAIATNIKVQGGGDYYLISRTLGYKFGGAIGIVLYLAQSVSVAFYCIGFGEAVHALPQVSLHPGVIAAGAIVGLFFLAWLGADWATRFQYVVMFLIGAALFSFFLGGVEQWQESMFVANWLPPGDGPPFWAIFAVFFPAVTGFTQGVSMSGDLKDPGKSLPVGTFSAVATSIVVYFAVIVVFGGTLANQELATDYRAMQKVARYGFLIDVGVIAATLSSAMASFMGAPRILQSLGGDRIFPLLTFFAKGAGPTNNPRRGVLLTGAIALVTINLGQLNLIAQVVSIFFLISYGLLNYATYFEAATKSPSFRPRFRFFNKYVSLAGCLLCGSIIIALDTVHGIVAFGFMFSIYLYLKSSAKPARWADAGRSYAFSQVRRYLQQMSAVAEHQNDWYPHLLAFTNHSDTRQKLLTFGDWICGDTGLMSAVRIVPGSGWSRKKIEDDARRELVEDIAKATVFCFPVVVASTNFASTFKNLLLSHGVGPLQPNSVLVNWYRELESQLSGLEQLKYGHNLRSAHRLGYNLIVFHCDQSKWDNLVRPDKNRDRIDIWWEVENNSSRLMLLLAYLVTRNPLWKRAKIRVITESSADFQAANDTLMQFFDEVRIPAQPLLVENIDPATILEHSLDSALVFMPFKINQSKLIDITGYSLERVLPRLHATALVHAAEEIDLDARPEEGVAGELAEAMDELFEFQKRLARVKKEEKQAVDELEKIALKIGRIKGNGEKVQDFEDLKVLEKQLQRSEQTRERLFRKSSKIQALHDDAVARVRELGGSPEQDKG</sequence>
<accession>A0A1H0SF87</accession>
<dbReference type="PANTHER" id="PTHR11827">
    <property type="entry name" value="SOLUTE CARRIER FAMILY 12, CATION COTRANSPORTERS"/>
    <property type="match status" value="1"/>
</dbReference>
<dbReference type="Proteomes" id="UP000199073">
    <property type="component" value="Unassembled WGS sequence"/>
</dbReference>
<dbReference type="GO" id="GO:1990573">
    <property type="term" value="P:potassium ion import across plasma membrane"/>
    <property type="evidence" value="ECO:0007669"/>
    <property type="project" value="TreeGrafter"/>
</dbReference>
<feature type="transmembrane region" description="Helical" evidence="8">
    <location>
        <begin position="134"/>
        <end position="157"/>
    </location>
</feature>
<dbReference type="PANTHER" id="PTHR11827:SF72">
    <property type="entry name" value="GH08340P"/>
    <property type="match status" value="1"/>
</dbReference>
<dbReference type="Pfam" id="PF00324">
    <property type="entry name" value="AA_permease"/>
    <property type="match status" value="1"/>
</dbReference>
<evidence type="ECO:0000313" key="10">
    <source>
        <dbReference type="EMBL" id="SDP40370.1"/>
    </source>
</evidence>
<dbReference type="Gene3D" id="1.20.1740.10">
    <property type="entry name" value="Amino acid/polyamine transporter I"/>
    <property type="match status" value="1"/>
</dbReference>
<dbReference type="GO" id="GO:0055064">
    <property type="term" value="P:chloride ion homeostasis"/>
    <property type="evidence" value="ECO:0007669"/>
    <property type="project" value="TreeGrafter"/>
</dbReference>
<dbReference type="GO" id="GO:0015379">
    <property type="term" value="F:potassium:chloride symporter activity"/>
    <property type="evidence" value="ECO:0007669"/>
    <property type="project" value="TreeGrafter"/>
</dbReference>
<feature type="transmembrane region" description="Helical" evidence="8">
    <location>
        <begin position="279"/>
        <end position="300"/>
    </location>
</feature>
<comment type="subcellular location">
    <subcellularLocation>
        <location evidence="1">Membrane</location>
        <topology evidence="1">Multi-pass membrane protein</topology>
    </subcellularLocation>
</comment>
<feature type="transmembrane region" description="Helical" evidence="8">
    <location>
        <begin position="204"/>
        <end position="223"/>
    </location>
</feature>